<feature type="compositionally biased region" description="Polar residues" evidence="1">
    <location>
        <begin position="89"/>
        <end position="103"/>
    </location>
</feature>
<accession>A0A7J7JL54</accession>
<feature type="compositionally biased region" description="Polar residues" evidence="1">
    <location>
        <begin position="1"/>
        <end position="19"/>
    </location>
</feature>
<gene>
    <name evidence="2" type="ORF">EB796_014881</name>
</gene>
<dbReference type="EMBL" id="VXIV02002203">
    <property type="protein sequence ID" value="KAF6026817.1"/>
    <property type="molecule type" value="Genomic_DNA"/>
</dbReference>
<sequence length="131" mass="15169">MMSVGQPQSRIMPSTFQESNPKRNSKPSRLVALQADFQKKILKEKEEKLIKHINTEQQKRDVALRRYTDIDDRYTDSSSAPGGVRNFFRQRNQSLPHSNSAGTSHHRARKKEGYDKSRPLEPLNYNNQNSV</sequence>
<organism evidence="2 3">
    <name type="scientific">Bugula neritina</name>
    <name type="common">Brown bryozoan</name>
    <name type="synonym">Sertularia neritina</name>
    <dbReference type="NCBI Taxonomy" id="10212"/>
    <lineage>
        <taxon>Eukaryota</taxon>
        <taxon>Metazoa</taxon>
        <taxon>Spiralia</taxon>
        <taxon>Lophotrochozoa</taxon>
        <taxon>Bryozoa</taxon>
        <taxon>Gymnolaemata</taxon>
        <taxon>Cheilostomatida</taxon>
        <taxon>Flustrina</taxon>
        <taxon>Buguloidea</taxon>
        <taxon>Bugulidae</taxon>
        <taxon>Bugula</taxon>
    </lineage>
</organism>
<reference evidence="2" key="1">
    <citation type="submission" date="2020-06" db="EMBL/GenBank/DDBJ databases">
        <title>Draft genome of Bugula neritina, a colonial animal packing powerful symbionts and potential medicines.</title>
        <authorList>
            <person name="Rayko M."/>
        </authorList>
    </citation>
    <scope>NUCLEOTIDE SEQUENCE [LARGE SCALE GENOMIC DNA]</scope>
    <source>
        <strain evidence="2">Kwan_BN1</strain>
    </source>
</reference>
<keyword evidence="3" id="KW-1185">Reference proteome</keyword>
<protein>
    <submittedName>
        <fullName evidence="2">Uncharacterized protein</fullName>
    </submittedName>
</protein>
<dbReference type="Proteomes" id="UP000593567">
    <property type="component" value="Unassembled WGS sequence"/>
</dbReference>
<name>A0A7J7JL54_BUGNE</name>
<evidence type="ECO:0000313" key="3">
    <source>
        <dbReference type="Proteomes" id="UP000593567"/>
    </source>
</evidence>
<proteinExistence type="predicted"/>
<evidence type="ECO:0000256" key="1">
    <source>
        <dbReference type="SAM" id="MobiDB-lite"/>
    </source>
</evidence>
<evidence type="ECO:0000313" key="2">
    <source>
        <dbReference type="EMBL" id="KAF6026817.1"/>
    </source>
</evidence>
<feature type="region of interest" description="Disordered" evidence="1">
    <location>
        <begin position="71"/>
        <end position="131"/>
    </location>
</feature>
<feature type="region of interest" description="Disordered" evidence="1">
    <location>
        <begin position="1"/>
        <end position="29"/>
    </location>
</feature>
<dbReference type="AlphaFoldDB" id="A0A7J7JL54"/>
<comment type="caution">
    <text evidence="2">The sequence shown here is derived from an EMBL/GenBank/DDBJ whole genome shotgun (WGS) entry which is preliminary data.</text>
</comment>